<dbReference type="OrthoDB" id="5524320at2"/>
<name>A0A3A8N1Q5_9BACT</name>
<keyword evidence="1" id="KW-1133">Transmembrane helix</keyword>
<keyword evidence="1" id="KW-0472">Membrane</keyword>
<protein>
    <submittedName>
        <fullName evidence="2">Uncharacterized protein</fullName>
    </submittedName>
</protein>
<evidence type="ECO:0000313" key="2">
    <source>
        <dbReference type="EMBL" id="RKH33144.1"/>
    </source>
</evidence>
<organism evidence="2 3">
    <name type="scientific">Corallococcus sicarius</name>
    <dbReference type="NCBI Taxonomy" id="2316726"/>
    <lineage>
        <taxon>Bacteria</taxon>
        <taxon>Pseudomonadati</taxon>
        <taxon>Myxococcota</taxon>
        <taxon>Myxococcia</taxon>
        <taxon>Myxococcales</taxon>
        <taxon>Cystobacterineae</taxon>
        <taxon>Myxococcaceae</taxon>
        <taxon>Corallococcus</taxon>
    </lineage>
</organism>
<feature type="transmembrane region" description="Helical" evidence="1">
    <location>
        <begin position="50"/>
        <end position="73"/>
    </location>
</feature>
<dbReference type="RefSeq" id="WP_120629807.1">
    <property type="nucleotide sequence ID" value="NZ_RAWG01000385.1"/>
</dbReference>
<accession>A0A3A8N1Q5</accession>
<comment type="caution">
    <text evidence="2">The sequence shown here is derived from an EMBL/GenBank/DDBJ whole genome shotgun (WGS) entry which is preliminary data.</text>
</comment>
<keyword evidence="1" id="KW-0812">Transmembrane</keyword>
<dbReference type="Proteomes" id="UP000273405">
    <property type="component" value="Unassembled WGS sequence"/>
</dbReference>
<reference evidence="3" key="1">
    <citation type="submission" date="2018-09" db="EMBL/GenBank/DDBJ databases">
        <authorList>
            <person name="Livingstone P.G."/>
            <person name="Whitworth D.E."/>
        </authorList>
    </citation>
    <scope>NUCLEOTIDE SEQUENCE [LARGE SCALE GENOMIC DNA]</scope>
    <source>
        <strain evidence="3">CA040B</strain>
    </source>
</reference>
<evidence type="ECO:0000256" key="1">
    <source>
        <dbReference type="SAM" id="Phobius"/>
    </source>
</evidence>
<dbReference type="AlphaFoldDB" id="A0A3A8N1Q5"/>
<evidence type="ECO:0000313" key="3">
    <source>
        <dbReference type="Proteomes" id="UP000273405"/>
    </source>
</evidence>
<gene>
    <name evidence="2" type="ORF">D7X12_36415</name>
</gene>
<keyword evidence="3" id="KW-1185">Reference proteome</keyword>
<proteinExistence type="predicted"/>
<dbReference type="EMBL" id="RAWG01000385">
    <property type="protein sequence ID" value="RKH33144.1"/>
    <property type="molecule type" value="Genomic_DNA"/>
</dbReference>
<feature type="transmembrane region" description="Helical" evidence="1">
    <location>
        <begin position="94"/>
        <end position="115"/>
    </location>
</feature>
<feature type="transmembrane region" description="Helical" evidence="1">
    <location>
        <begin position="151"/>
        <end position="169"/>
    </location>
</feature>
<sequence length="185" mass="18734">MMPVLSSTGLVLHNLGLAAGFGGTLFGKIALNPAVKVLDSHEERGQVANAAWNGFNIVNAASVGLAAITWLVGRSQLTGKEIDSTTRGLVIAKDVLLGATVALGAANIFGGAFLAKQAPEGAVPAETGLTPTANTPETAAKTMKAMDVGGIVNLATMAGVIAITAILNMRAGASTRWSLVARFLP</sequence>